<protein>
    <recommendedName>
        <fullName evidence="4">DUF5313 domain-containing protein</fullName>
    </recommendedName>
</protein>
<evidence type="ECO:0000256" key="1">
    <source>
        <dbReference type="SAM" id="Phobius"/>
    </source>
</evidence>
<dbReference type="Pfam" id="PF17240">
    <property type="entry name" value="DUF5313"/>
    <property type="match status" value="1"/>
</dbReference>
<evidence type="ECO:0000313" key="2">
    <source>
        <dbReference type="EMBL" id="QHN37253.1"/>
    </source>
</evidence>
<dbReference type="InterPro" id="IPR035197">
    <property type="entry name" value="DUF5313"/>
</dbReference>
<evidence type="ECO:0000313" key="3">
    <source>
        <dbReference type="Proteomes" id="UP001059836"/>
    </source>
</evidence>
<name>A0ABX6IMU2_9ACTN</name>
<keyword evidence="3" id="KW-1185">Reference proteome</keyword>
<keyword evidence="1" id="KW-1133">Transmembrane helix</keyword>
<proteinExistence type="predicted"/>
<accession>A0ABX6IMU2</accession>
<dbReference type="Proteomes" id="UP001059836">
    <property type="component" value="Chromosome"/>
</dbReference>
<sequence length="146" mass="16246">MSTTGATEPIADGRHDPIHRPNPLRWISYAYGAALPAKNRSWVYNDLTGAFAVPRHLLRSQFSFLPIYLAFYFGFPGQVGIRLAMVALAASLAFIFSLSYMAQNRARRLQKNGLDGTTLTQRRQREAEAERAAYEAIHGDRGATTS</sequence>
<gene>
    <name evidence="2" type="ORF">GII31_01160</name>
</gene>
<dbReference type="EMBL" id="CP045809">
    <property type="protein sequence ID" value="QHN37253.1"/>
    <property type="molecule type" value="Genomic_DNA"/>
</dbReference>
<keyword evidence="1" id="KW-0472">Membrane</keyword>
<reference evidence="2" key="1">
    <citation type="journal article" date="2021" name="Nat. Microbiol.">
        <title>Cocultivation of an ultrasmall environmental parasitic bacterium with lytic ability against bacteria associated with wastewater foams.</title>
        <authorList>
            <person name="Batinovic S."/>
            <person name="Rose J.J.A."/>
            <person name="Ratcliffe J."/>
            <person name="Seviour R.J."/>
            <person name="Petrovski S."/>
        </authorList>
    </citation>
    <scope>NUCLEOTIDE SEQUENCE</scope>
    <source>
        <strain evidence="2">CON9</strain>
    </source>
</reference>
<feature type="transmembrane region" description="Helical" evidence="1">
    <location>
        <begin position="81"/>
        <end position="102"/>
    </location>
</feature>
<evidence type="ECO:0008006" key="4">
    <source>
        <dbReference type="Google" id="ProtNLM"/>
    </source>
</evidence>
<keyword evidence="1" id="KW-0812">Transmembrane</keyword>
<organism evidence="2 3">
    <name type="scientific">Gordonia pseudamarae</name>
    <dbReference type="NCBI Taxonomy" id="2831662"/>
    <lineage>
        <taxon>Bacteria</taxon>
        <taxon>Bacillati</taxon>
        <taxon>Actinomycetota</taxon>
        <taxon>Actinomycetes</taxon>
        <taxon>Mycobacteriales</taxon>
        <taxon>Gordoniaceae</taxon>
        <taxon>Gordonia</taxon>
    </lineage>
</organism>